<dbReference type="RefSeq" id="WP_369263528.1">
    <property type="nucleotide sequence ID" value="NZ_CP163440.1"/>
</dbReference>
<gene>
    <name evidence="1" type="ORF">AB5J50_39845</name>
</gene>
<evidence type="ECO:0000313" key="1">
    <source>
        <dbReference type="EMBL" id="XDQ66526.1"/>
    </source>
</evidence>
<protein>
    <submittedName>
        <fullName evidence="1">Uncharacterized protein</fullName>
    </submittedName>
</protein>
<organism evidence="1">
    <name type="scientific">Streptomyces sp. R35</name>
    <dbReference type="NCBI Taxonomy" id="3238630"/>
    <lineage>
        <taxon>Bacteria</taxon>
        <taxon>Bacillati</taxon>
        <taxon>Actinomycetota</taxon>
        <taxon>Actinomycetes</taxon>
        <taxon>Kitasatosporales</taxon>
        <taxon>Streptomycetaceae</taxon>
        <taxon>Streptomyces</taxon>
    </lineage>
</organism>
<proteinExistence type="predicted"/>
<accession>A0AB39SHA1</accession>
<reference evidence="1" key="1">
    <citation type="submission" date="2024-07" db="EMBL/GenBank/DDBJ databases">
        <authorList>
            <person name="Yu S.T."/>
        </authorList>
    </citation>
    <scope>NUCLEOTIDE SEQUENCE</scope>
    <source>
        <strain evidence="1">R35</strain>
    </source>
</reference>
<dbReference type="AlphaFoldDB" id="A0AB39SHA1"/>
<dbReference type="EMBL" id="CP163440">
    <property type="protein sequence ID" value="XDQ66526.1"/>
    <property type="molecule type" value="Genomic_DNA"/>
</dbReference>
<sequence>MSDEEALLTAHTAVLIGGDAAIPLLGRYQDHPDPQVRQLLCSAWHRFDTVSYAEGVLADLPEDDVHFEITTPEELSVFSRMGSRSRIRVSKGFDTIRLVQALRPDRVTHLWLPAEQSVTWYWLAAFSRLDTLTLDPSTEAVDISSLAAHPLLRLLRIPSNQPIVGKESLIDKVVVESYQPDPGIDPAV</sequence>
<name>A0AB39SHA1_9ACTN</name>